<keyword evidence="2" id="KW-1185">Reference proteome</keyword>
<sequence length="535" mass="61037">MPGKETVLDSLIVGAGFGGVYQLKRLRDEGYNVKLVDMASDYGGVWYWNRYPGARVDSTVPHYEFSDPGLWREWTWKQRFPGSAEIRDYFSYVADKWDLRKDTQFNTYISKAVWDEQTKRWTIESKDGKIYVARYFLLNTGFAAKRHVPEWKGIDKFRGTWIHPSYWPVEEPDLSGKKVAVIGTGSTGVQLAQDLSQEASEFVLFQRTPNMALPMKQVEYADSNGWIPEKRYTEVFEGRHDSFGGFDFNFLPRSTFEDSVEKRMEIYEGLWSHGDFHFWLANYKDMLFREDANGEAYNFWKSKVRSRVKDPRLQELLAPERQPYSFGCKRISLENGYYEIFNQPNVSLVDINSTPILEVTERGIKTTEKEREFDLVVCATGFDAITGGLMQIDISGTSGQKLAEKWKTGAKTYLGMAVAGFPNMFFTYGPQAPTALCNGPTCAESQGEFIIKVLKDMSKHKLRRIEAREDAEAEWGASVREIASASLLPSTKSWYMGDNIPGKPRECLIYLGGVPTYHKSLQGCADSGFKGFELA</sequence>
<protein>
    <submittedName>
        <fullName evidence="1">Uncharacterized protein</fullName>
    </submittedName>
</protein>
<dbReference type="Proteomes" id="UP001148629">
    <property type="component" value="Unassembled WGS sequence"/>
</dbReference>
<organism evidence="1 2">
    <name type="scientific">Fusarium decemcellulare</name>
    <dbReference type="NCBI Taxonomy" id="57161"/>
    <lineage>
        <taxon>Eukaryota</taxon>
        <taxon>Fungi</taxon>
        <taxon>Dikarya</taxon>
        <taxon>Ascomycota</taxon>
        <taxon>Pezizomycotina</taxon>
        <taxon>Sordariomycetes</taxon>
        <taxon>Hypocreomycetidae</taxon>
        <taxon>Hypocreales</taxon>
        <taxon>Nectriaceae</taxon>
        <taxon>Fusarium</taxon>
        <taxon>Fusarium decemcellulare species complex</taxon>
    </lineage>
</organism>
<dbReference type="EMBL" id="JANRMS010000242">
    <property type="protein sequence ID" value="KAJ3543479.1"/>
    <property type="molecule type" value="Genomic_DNA"/>
</dbReference>
<name>A0ACC1SNU1_9HYPO</name>
<proteinExistence type="predicted"/>
<comment type="caution">
    <text evidence="1">The sequence shown here is derived from an EMBL/GenBank/DDBJ whole genome shotgun (WGS) entry which is preliminary data.</text>
</comment>
<gene>
    <name evidence="1" type="ORF">NM208_g3558</name>
</gene>
<evidence type="ECO:0000313" key="2">
    <source>
        <dbReference type="Proteomes" id="UP001148629"/>
    </source>
</evidence>
<reference evidence="1" key="1">
    <citation type="submission" date="2022-08" db="EMBL/GenBank/DDBJ databases">
        <title>Genome Sequence of Fusarium decemcellulare.</title>
        <authorList>
            <person name="Buettner E."/>
        </authorList>
    </citation>
    <scope>NUCLEOTIDE SEQUENCE</scope>
    <source>
        <strain evidence="1">Babe19</strain>
    </source>
</reference>
<evidence type="ECO:0000313" key="1">
    <source>
        <dbReference type="EMBL" id="KAJ3543479.1"/>
    </source>
</evidence>
<accession>A0ACC1SNU1</accession>